<dbReference type="Proteomes" id="UP000599879">
    <property type="component" value="Unassembled WGS sequence"/>
</dbReference>
<evidence type="ECO:0000313" key="3">
    <source>
        <dbReference type="EMBL" id="MBC3440417.1"/>
    </source>
</evidence>
<reference evidence="4" key="3">
    <citation type="submission" date="2021-06" db="EMBL/GenBank/DDBJ databases">
        <title>Updating the genus Pseudomonas: Description of 43 new species and partition of the Pseudomonas putida group.</title>
        <authorList>
            <person name="Girard L."/>
            <person name="Lood C."/>
            <person name="Vandamme P."/>
            <person name="Rokni-Zadeh H."/>
            <person name="Van Noort V."/>
            <person name="Hofte M."/>
            <person name="Lavigne R."/>
            <person name="De Mot R."/>
        </authorList>
    </citation>
    <scope>NUCLEOTIDE SEQUENCE</scope>
    <source>
        <strain evidence="4">SWRI10</strain>
    </source>
</reference>
<dbReference type="InterPro" id="IPR017946">
    <property type="entry name" value="PLC-like_Pdiesterase_TIM-brl"/>
</dbReference>
<gene>
    <name evidence="4" type="ORF">HU737_017050</name>
    <name evidence="3" type="ORF">HU737_06985</name>
</gene>
<accession>A0A923FWG2</accession>
<dbReference type="PANTHER" id="PTHR46211:SF1">
    <property type="entry name" value="GLYCEROPHOSPHODIESTER PHOSPHODIESTERASE, CYTOPLASMIC"/>
    <property type="match status" value="1"/>
</dbReference>
<keyword evidence="1" id="KW-0732">Signal</keyword>
<comment type="caution">
    <text evidence="3">The sequence shown here is derived from an EMBL/GenBank/DDBJ whole genome shotgun (WGS) entry which is preliminary data.</text>
</comment>
<evidence type="ECO:0000256" key="1">
    <source>
        <dbReference type="SAM" id="SignalP"/>
    </source>
</evidence>
<dbReference type="GO" id="GO:0006629">
    <property type="term" value="P:lipid metabolic process"/>
    <property type="evidence" value="ECO:0007669"/>
    <property type="project" value="InterPro"/>
</dbReference>
<dbReference type="PROSITE" id="PS51704">
    <property type="entry name" value="GP_PDE"/>
    <property type="match status" value="1"/>
</dbReference>
<feature type="domain" description="GP-PDE" evidence="2">
    <location>
        <begin position="36"/>
        <end position="338"/>
    </location>
</feature>
<organism evidence="3">
    <name type="scientific">Pseudomonas urmiensis</name>
    <dbReference type="NCBI Taxonomy" id="2745493"/>
    <lineage>
        <taxon>Bacteria</taxon>
        <taxon>Pseudomonadati</taxon>
        <taxon>Pseudomonadota</taxon>
        <taxon>Gammaproteobacteria</taxon>
        <taxon>Pseudomonadales</taxon>
        <taxon>Pseudomonadaceae</taxon>
        <taxon>Pseudomonas</taxon>
    </lineage>
</organism>
<dbReference type="RefSeq" id="WP_186553976.1">
    <property type="nucleotide sequence ID" value="NZ_JABWRE020000001.1"/>
</dbReference>
<reference evidence="3" key="2">
    <citation type="submission" date="2020-07" db="EMBL/GenBank/DDBJ databases">
        <authorList>
            <person name="Lood C."/>
            <person name="Girard L."/>
        </authorList>
    </citation>
    <scope>NUCLEOTIDE SEQUENCE</scope>
    <source>
        <strain evidence="3">SWRI10</strain>
    </source>
</reference>
<dbReference type="Pfam" id="PF03009">
    <property type="entry name" value="GDPD"/>
    <property type="match status" value="2"/>
</dbReference>
<evidence type="ECO:0000259" key="2">
    <source>
        <dbReference type="PROSITE" id="PS51704"/>
    </source>
</evidence>
<dbReference type="InterPro" id="IPR030395">
    <property type="entry name" value="GP_PDE_dom"/>
</dbReference>
<dbReference type="Gene3D" id="3.20.20.190">
    <property type="entry name" value="Phosphatidylinositol (PI) phosphodiesterase"/>
    <property type="match status" value="1"/>
</dbReference>
<sequence>MHTQIVRALGLATLLSGAAQASDGRSLAAAQGIAHPAVIAHRGASFDAPESTRPAYLLARELGADYLELDLQRTRDGVLVVVHDDVLSRTSDVAERFPTRRDSPVSAFTLAELKSLDAGSWFNQAYPDRARASFKQLPILTLDEVIDIAEDSPQQRPGLYIETKMPGQFPGIERDLAERLKARGWLDKPGRVVLQTFDRNSLRLLHEAMPQVPKVLLLWVGKGSIEPASGQSFAESGERDKAAFYARQRPRDRAEFERWLEFAKAGGAIATGPSARRSQLGEQSYADLIEPWMNQLSHQQGLLVHVYTLDEPVDFAKAMQAGVDGIFTNRTGALMRFYGRADALEEGQVLRRLGY</sequence>
<dbReference type="SUPFAM" id="SSF51695">
    <property type="entry name" value="PLC-like phosphodiesterases"/>
    <property type="match status" value="1"/>
</dbReference>
<dbReference type="EMBL" id="JABWRE020000001">
    <property type="protein sequence ID" value="MBV4537677.1"/>
    <property type="molecule type" value="Genomic_DNA"/>
</dbReference>
<feature type="chain" id="PRO_5036600052" evidence="1">
    <location>
        <begin position="22"/>
        <end position="355"/>
    </location>
</feature>
<proteinExistence type="predicted"/>
<dbReference type="EMBL" id="JABWRE010000003">
    <property type="protein sequence ID" value="MBC3440417.1"/>
    <property type="molecule type" value="Genomic_DNA"/>
</dbReference>
<dbReference type="GO" id="GO:0008081">
    <property type="term" value="F:phosphoric diester hydrolase activity"/>
    <property type="evidence" value="ECO:0007669"/>
    <property type="project" value="InterPro"/>
</dbReference>
<name>A0A923FWG2_9PSED</name>
<feature type="signal peptide" evidence="1">
    <location>
        <begin position="1"/>
        <end position="21"/>
    </location>
</feature>
<evidence type="ECO:0000313" key="4">
    <source>
        <dbReference type="EMBL" id="MBV4537677.1"/>
    </source>
</evidence>
<reference evidence="3" key="1">
    <citation type="journal article" date="2020" name="Microorganisms">
        <title>Reliable Identification of Environmental Pseudomonas Isolates Using the rpoD Gene.</title>
        <authorList>
            <consortium name="The Broad Institute Genome Sequencing Platform"/>
            <person name="Girard L."/>
            <person name="Lood C."/>
            <person name="Rokni-Zadeh H."/>
            <person name="van Noort V."/>
            <person name="Lavigne R."/>
            <person name="De Mot R."/>
        </authorList>
    </citation>
    <scope>NUCLEOTIDE SEQUENCE</scope>
    <source>
        <strain evidence="3">SWRI10</strain>
    </source>
</reference>
<dbReference type="AlphaFoldDB" id="A0A923FWG2"/>
<dbReference type="PANTHER" id="PTHR46211">
    <property type="entry name" value="GLYCEROPHOSPHORYL DIESTER PHOSPHODIESTERASE"/>
    <property type="match status" value="1"/>
</dbReference>
<protein>
    <submittedName>
        <fullName evidence="3">Glycerophosphodiester phosphodiesterase</fullName>
    </submittedName>
</protein>